<keyword evidence="5" id="KW-1185">Reference proteome</keyword>
<dbReference type="EMBL" id="BAABEZ010000001">
    <property type="protein sequence ID" value="GAA4448373.1"/>
    <property type="molecule type" value="Genomic_DNA"/>
</dbReference>
<dbReference type="CDD" id="cd06422">
    <property type="entry name" value="NTP_transferase_like_1"/>
    <property type="match status" value="1"/>
</dbReference>
<dbReference type="InterPro" id="IPR029044">
    <property type="entry name" value="Nucleotide-diphossugar_trans"/>
</dbReference>
<feature type="domain" description="Nucleotidyl transferase" evidence="3">
    <location>
        <begin position="2"/>
        <end position="136"/>
    </location>
</feature>
<keyword evidence="2" id="KW-0548">Nucleotidyltransferase</keyword>
<gene>
    <name evidence="4" type="ORF">GCM10023092_00800</name>
</gene>
<dbReference type="Gene3D" id="3.90.550.10">
    <property type="entry name" value="Spore Coat Polysaccharide Biosynthesis Protein SpsA, Chain A"/>
    <property type="match status" value="1"/>
</dbReference>
<dbReference type="SUPFAM" id="SSF53448">
    <property type="entry name" value="Nucleotide-diphospho-sugar transferases"/>
    <property type="match status" value="1"/>
</dbReference>
<keyword evidence="1" id="KW-0808">Transferase</keyword>
<accession>A0ABP8MCF3</accession>
<evidence type="ECO:0000256" key="2">
    <source>
        <dbReference type="ARBA" id="ARBA00022695"/>
    </source>
</evidence>
<evidence type="ECO:0000313" key="4">
    <source>
        <dbReference type="EMBL" id="GAA4448373.1"/>
    </source>
</evidence>
<dbReference type="PANTHER" id="PTHR43584">
    <property type="entry name" value="NUCLEOTIDYL TRANSFERASE"/>
    <property type="match status" value="1"/>
</dbReference>
<proteinExistence type="predicted"/>
<evidence type="ECO:0000313" key="5">
    <source>
        <dbReference type="Proteomes" id="UP001501410"/>
    </source>
</evidence>
<sequence length="237" mass="26623">MKAFLLSAGLGTRLKPFTDKHPKALAPVNGKPLLEHNIAYLRRFGITEVIVNVHHFADQIEASLQQNNGFGLKYRISDEREFVLETGGGLMHAAHFFSGEYFVMMNVDILTDFELPRLIRLAAERKSLAALAVMQRNSSRQLLFDDQMQLCGWKNRVSEELKLARRSEPLTEFAFSGIHVLHTDIFKHITRTGKFSIVDAYLDLAADHTICGLDHTGDLLLDVGKPESLEKAASLFS</sequence>
<evidence type="ECO:0000256" key="1">
    <source>
        <dbReference type="ARBA" id="ARBA00022679"/>
    </source>
</evidence>
<dbReference type="Pfam" id="PF00483">
    <property type="entry name" value="NTP_transferase"/>
    <property type="match status" value="1"/>
</dbReference>
<dbReference type="PANTHER" id="PTHR43584:SF8">
    <property type="entry name" value="N-ACETYLMURAMATE ALPHA-1-PHOSPHATE URIDYLYLTRANSFERASE"/>
    <property type="match status" value="1"/>
</dbReference>
<name>A0ABP8MCF3_9BACT</name>
<dbReference type="Proteomes" id="UP001501410">
    <property type="component" value="Unassembled WGS sequence"/>
</dbReference>
<evidence type="ECO:0000259" key="3">
    <source>
        <dbReference type="Pfam" id="PF00483"/>
    </source>
</evidence>
<dbReference type="InterPro" id="IPR005835">
    <property type="entry name" value="NTP_transferase_dom"/>
</dbReference>
<comment type="caution">
    <text evidence="4">The sequence shown here is derived from an EMBL/GenBank/DDBJ whole genome shotgun (WGS) entry which is preliminary data.</text>
</comment>
<dbReference type="InterPro" id="IPR050065">
    <property type="entry name" value="GlmU-like"/>
</dbReference>
<dbReference type="RefSeq" id="WP_344821550.1">
    <property type="nucleotide sequence ID" value="NZ_BAABEZ010000001.1"/>
</dbReference>
<reference evidence="5" key="1">
    <citation type="journal article" date="2019" name="Int. J. Syst. Evol. Microbiol.">
        <title>The Global Catalogue of Microorganisms (GCM) 10K type strain sequencing project: providing services to taxonomists for standard genome sequencing and annotation.</title>
        <authorList>
            <consortium name="The Broad Institute Genomics Platform"/>
            <consortium name="The Broad Institute Genome Sequencing Center for Infectious Disease"/>
            <person name="Wu L."/>
            <person name="Ma J."/>
        </authorList>
    </citation>
    <scope>NUCLEOTIDE SEQUENCE [LARGE SCALE GENOMIC DNA]</scope>
    <source>
        <strain evidence="5">JCM 31921</strain>
    </source>
</reference>
<protein>
    <submittedName>
        <fullName evidence="4">Nucleotidyltransferase family protein</fullName>
    </submittedName>
</protein>
<organism evidence="4 5">
    <name type="scientific">Rurimicrobium arvi</name>
    <dbReference type="NCBI Taxonomy" id="2049916"/>
    <lineage>
        <taxon>Bacteria</taxon>
        <taxon>Pseudomonadati</taxon>
        <taxon>Bacteroidota</taxon>
        <taxon>Chitinophagia</taxon>
        <taxon>Chitinophagales</taxon>
        <taxon>Chitinophagaceae</taxon>
        <taxon>Rurimicrobium</taxon>
    </lineage>
</organism>